<evidence type="ECO:0000313" key="9">
    <source>
        <dbReference type="EMBL" id="KAF0738334.1"/>
    </source>
</evidence>
<dbReference type="CDD" id="cd00190">
    <property type="entry name" value="Tryp_SPc"/>
    <property type="match status" value="1"/>
</dbReference>
<feature type="chain" id="PRO_5026053827" description="Peptidase S1 domain-containing protein" evidence="7">
    <location>
        <begin position="16"/>
        <end position="261"/>
    </location>
</feature>
<reference evidence="9 10" key="1">
    <citation type="submission" date="2019-07" db="EMBL/GenBank/DDBJ databases">
        <title>Genomics analysis of Aphanomyces spp. identifies a new class of oomycete effector associated with host adaptation.</title>
        <authorList>
            <person name="Gaulin E."/>
        </authorList>
    </citation>
    <scope>NUCLEOTIDE SEQUENCE [LARGE SCALE GENOMIC DNA]</scope>
    <source>
        <strain evidence="9 10">ATCC 201684</strain>
    </source>
</reference>
<dbReference type="Pfam" id="PF00089">
    <property type="entry name" value="Trypsin"/>
    <property type="match status" value="1"/>
</dbReference>
<accession>A0A6G0XE35</accession>
<evidence type="ECO:0000256" key="1">
    <source>
        <dbReference type="ARBA" id="ARBA00007664"/>
    </source>
</evidence>
<dbReference type="InterPro" id="IPR043504">
    <property type="entry name" value="Peptidase_S1_PA_chymotrypsin"/>
</dbReference>
<keyword evidence="2 7" id="KW-0732">Signal</keyword>
<dbReference type="Proteomes" id="UP000481153">
    <property type="component" value="Unassembled WGS sequence"/>
</dbReference>
<evidence type="ECO:0000259" key="8">
    <source>
        <dbReference type="PROSITE" id="PS50240"/>
    </source>
</evidence>
<keyword evidence="4" id="KW-1015">Disulfide bond</keyword>
<proteinExistence type="inferred from homology"/>
<dbReference type="SUPFAM" id="SSF50494">
    <property type="entry name" value="Trypsin-like serine proteases"/>
    <property type="match status" value="1"/>
</dbReference>
<name>A0A6G0XE35_9STRA</name>
<dbReference type="InterPro" id="IPR001314">
    <property type="entry name" value="Peptidase_S1A"/>
</dbReference>
<dbReference type="EMBL" id="VJMJ01000076">
    <property type="protein sequence ID" value="KAF0738334.1"/>
    <property type="molecule type" value="Genomic_DNA"/>
</dbReference>
<dbReference type="PANTHER" id="PTHR24276">
    <property type="entry name" value="POLYSERASE-RELATED"/>
    <property type="match status" value="1"/>
</dbReference>
<gene>
    <name evidence="9" type="ORF">Ae201684_005772</name>
</gene>
<evidence type="ECO:0000256" key="2">
    <source>
        <dbReference type="ARBA" id="ARBA00022729"/>
    </source>
</evidence>
<feature type="signal peptide" evidence="7">
    <location>
        <begin position="1"/>
        <end position="15"/>
    </location>
</feature>
<organism evidence="9 10">
    <name type="scientific">Aphanomyces euteiches</name>
    <dbReference type="NCBI Taxonomy" id="100861"/>
    <lineage>
        <taxon>Eukaryota</taxon>
        <taxon>Sar</taxon>
        <taxon>Stramenopiles</taxon>
        <taxon>Oomycota</taxon>
        <taxon>Saprolegniomycetes</taxon>
        <taxon>Saprolegniales</taxon>
        <taxon>Verrucalvaceae</taxon>
        <taxon>Aphanomyces</taxon>
    </lineage>
</organism>
<dbReference type="VEuPathDB" id="FungiDB:AeMF1_006615"/>
<keyword evidence="3" id="KW-0843">Virulence</keyword>
<dbReference type="PRINTS" id="PR00722">
    <property type="entry name" value="CHYMOTRYPSIN"/>
</dbReference>
<evidence type="ECO:0000256" key="4">
    <source>
        <dbReference type="ARBA" id="ARBA00023157"/>
    </source>
</evidence>
<sequence length="261" mass="27873">MIVTILFGFAVAATAVHVDIFNGEGVPPSMFPEYIALLVDDPRKQIWRCIGSLIAPSFVLTAAHCVDDIAWVYLGTNDASGNGAKQQFKVTGRFVHPKYNTAFPTYDVGLLKLSDAAKLTPATVHWDEDQYNAPGSTAWIRGYGRISTDGPRAETLLQAQVPILPIEICSKALHGVDPVSMICAGGSKNDTCVGDSGGPLTVVKDGKEVLVGVTSWGDTICGRSIPSLYARLSVAKAFVASILSPPPPPPPRECIERPKLK</sequence>
<keyword evidence="6" id="KW-0720">Serine protease</keyword>
<dbReference type="PROSITE" id="PS00135">
    <property type="entry name" value="TRYPSIN_SER"/>
    <property type="match status" value="1"/>
</dbReference>
<protein>
    <recommendedName>
        <fullName evidence="8">Peptidase S1 domain-containing protein</fullName>
    </recommendedName>
</protein>
<dbReference type="InterPro" id="IPR033116">
    <property type="entry name" value="TRYPSIN_SER"/>
</dbReference>
<dbReference type="PANTHER" id="PTHR24276:SF98">
    <property type="entry name" value="FI18310P1-RELATED"/>
    <property type="match status" value="1"/>
</dbReference>
<keyword evidence="6" id="KW-0378">Hydrolase</keyword>
<evidence type="ECO:0000256" key="5">
    <source>
        <dbReference type="ARBA" id="ARBA00023180"/>
    </source>
</evidence>
<keyword evidence="6" id="KW-0645">Protease</keyword>
<dbReference type="GO" id="GO:0006508">
    <property type="term" value="P:proteolysis"/>
    <property type="evidence" value="ECO:0007669"/>
    <property type="project" value="UniProtKB-KW"/>
</dbReference>
<dbReference type="GO" id="GO:0004252">
    <property type="term" value="F:serine-type endopeptidase activity"/>
    <property type="evidence" value="ECO:0007669"/>
    <property type="project" value="InterPro"/>
</dbReference>
<feature type="domain" description="Peptidase S1" evidence="8">
    <location>
        <begin position="20"/>
        <end position="244"/>
    </location>
</feature>
<dbReference type="Gene3D" id="2.40.10.10">
    <property type="entry name" value="Trypsin-like serine proteases"/>
    <property type="match status" value="1"/>
</dbReference>
<dbReference type="SMART" id="SM00020">
    <property type="entry name" value="Tryp_SPc"/>
    <property type="match status" value="1"/>
</dbReference>
<evidence type="ECO:0000256" key="3">
    <source>
        <dbReference type="ARBA" id="ARBA00023026"/>
    </source>
</evidence>
<dbReference type="InterPro" id="IPR050430">
    <property type="entry name" value="Peptidase_S1"/>
</dbReference>
<keyword evidence="10" id="KW-1185">Reference proteome</keyword>
<dbReference type="AlphaFoldDB" id="A0A6G0XE35"/>
<keyword evidence="5" id="KW-0325">Glycoprotein</keyword>
<comment type="similarity">
    <text evidence="1">Belongs to the peptidase S1 family.</text>
</comment>
<dbReference type="InterPro" id="IPR018114">
    <property type="entry name" value="TRYPSIN_HIS"/>
</dbReference>
<dbReference type="PROSITE" id="PS50240">
    <property type="entry name" value="TRYPSIN_DOM"/>
    <property type="match status" value="1"/>
</dbReference>
<dbReference type="InterPro" id="IPR001254">
    <property type="entry name" value="Trypsin_dom"/>
</dbReference>
<comment type="caution">
    <text evidence="9">The sequence shown here is derived from an EMBL/GenBank/DDBJ whole genome shotgun (WGS) entry which is preliminary data.</text>
</comment>
<evidence type="ECO:0000256" key="6">
    <source>
        <dbReference type="RuleBase" id="RU363034"/>
    </source>
</evidence>
<dbReference type="InterPro" id="IPR009003">
    <property type="entry name" value="Peptidase_S1_PA"/>
</dbReference>
<evidence type="ECO:0000313" key="10">
    <source>
        <dbReference type="Proteomes" id="UP000481153"/>
    </source>
</evidence>
<dbReference type="PROSITE" id="PS00134">
    <property type="entry name" value="TRYPSIN_HIS"/>
    <property type="match status" value="1"/>
</dbReference>
<evidence type="ECO:0000256" key="7">
    <source>
        <dbReference type="SAM" id="SignalP"/>
    </source>
</evidence>